<proteinExistence type="predicted"/>
<protein>
    <submittedName>
        <fullName evidence="3">Uncharacterized protein</fullName>
    </submittedName>
</protein>
<feature type="region of interest" description="Disordered" evidence="1">
    <location>
        <begin position="26"/>
        <end position="66"/>
    </location>
</feature>
<feature type="region of interest" description="Disordered" evidence="1">
    <location>
        <begin position="176"/>
        <end position="215"/>
    </location>
</feature>
<reference evidence="3" key="1">
    <citation type="submission" date="2024-05" db="EMBL/GenBank/DDBJ databases">
        <authorList>
            <person name="Cai S.Y."/>
            <person name="Jin L.M."/>
            <person name="Li H.R."/>
        </authorList>
    </citation>
    <scope>NUCLEOTIDE SEQUENCE</scope>
    <source>
        <strain evidence="3">A5-74</strain>
    </source>
</reference>
<feature type="compositionally biased region" description="Low complexity" evidence="1">
    <location>
        <begin position="47"/>
        <end position="56"/>
    </location>
</feature>
<dbReference type="PROSITE" id="PS51257">
    <property type="entry name" value="PROKAR_LIPOPROTEIN"/>
    <property type="match status" value="1"/>
</dbReference>
<feature type="chain" id="PRO_5043818018" evidence="2">
    <location>
        <begin position="26"/>
        <end position="490"/>
    </location>
</feature>
<evidence type="ECO:0000256" key="1">
    <source>
        <dbReference type="SAM" id="MobiDB-lite"/>
    </source>
</evidence>
<accession>A0AAU8DWH9</accession>
<feature type="compositionally biased region" description="Low complexity" evidence="1">
    <location>
        <begin position="26"/>
        <end position="41"/>
    </location>
</feature>
<sequence>MRRRRRRTVLLTVGCVLALTSCTTAGSAAPGTTGTTGTTPRTPAPATPGITGTTPPDLVATYGYPPDPHRGGYRPDVVLIGGGPAAIRSAGDDGLSFTLDHSAAGVDELREGSIMFAAAEAVGRVVHITPAGADRIVTIAPVLPTELVDQLDFAQTGPLDLDTATAVLRPGMSGALVQQSTAPSTPGLRGGSRFLAPSGPSTPKDPQPGPVAGEQSIGGWQVKLLRTPGTLGVNLIRTQDDLIGDISVSVLTNHPRVQFSGNPGTKAFTAKISGITGVALDAKAGFGPGDPSRASAKVGGELEHAFTFPIPPSPATGGLPMVLTVTFAFSISLGFGAKNSTLSASAEYGLDGDLGIDGTTSVVPTLTVRRSLMDSIDGISLAPSAMVAAVKVKFMLGVGVPFGNAGPYVSMSFASGVAKGSPLAINPGCHYGSLDITGKAGLGFDIDSGLAALILGKLGKALKFPDSIETKLAVVHREQTLPDVAACKIA</sequence>
<feature type="signal peptide" evidence="2">
    <location>
        <begin position="1"/>
        <end position="25"/>
    </location>
</feature>
<keyword evidence="2" id="KW-0732">Signal</keyword>
<organism evidence="3">
    <name type="scientific">Nakamurella sp. A5-74</name>
    <dbReference type="NCBI Taxonomy" id="3158264"/>
    <lineage>
        <taxon>Bacteria</taxon>
        <taxon>Bacillati</taxon>
        <taxon>Actinomycetota</taxon>
        <taxon>Actinomycetes</taxon>
        <taxon>Nakamurellales</taxon>
        <taxon>Nakamurellaceae</taxon>
        <taxon>Nakamurella</taxon>
    </lineage>
</organism>
<evidence type="ECO:0000313" key="3">
    <source>
        <dbReference type="EMBL" id="XCG65567.1"/>
    </source>
</evidence>
<dbReference type="RefSeq" id="WP_353651172.1">
    <property type="nucleotide sequence ID" value="NZ_CP159218.1"/>
</dbReference>
<dbReference type="EMBL" id="CP159218">
    <property type="protein sequence ID" value="XCG65567.1"/>
    <property type="molecule type" value="Genomic_DNA"/>
</dbReference>
<gene>
    <name evidence="3" type="ORF">ABLG96_09970</name>
</gene>
<evidence type="ECO:0000256" key="2">
    <source>
        <dbReference type="SAM" id="SignalP"/>
    </source>
</evidence>
<dbReference type="AlphaFoldDB" id="A0AAU8DWH9"/>
<name>A0AAU8DWH9_9ACTN</name>